<keyword evidence="2" id="KW-0812">Transmembrane</keyword>
<dbReference type="RefSeq" id="WP_329076339.1">
    <property type="nucleotide sequence ID" value="NZ_CP108849.2"/>
</dbReference>
<evidence type="ECO:0000256" key="2">
    <source>
        <dbReference type="SAM" id="Phobius"/>
    </source>
</evidence>
<dbReference type="EMBL" id="CP109495">
    <property type="protein sequence ID" value="WUX52689.1"/>
    <property type="molecule type" value="Genomic_DNA"/>
</dbReference>
<protein>
    <submittedName>
        <fullName evidence="4">Pilus assembly protein</fullName>
    </submittedName>
</protein>
<keyword evidence="2" id="KW-0472">Membrane</keyword>
<name>A0ABZ2A3T9_STRNV</name>
<dbReference type="Proteomes" id="UP001432209">
    <property type="component" value="Chromosome"/>
</dbReference>
<organism evidence="4 5">
    <name type="scientific">Streptomyces niveus</name>
    <name type="common">Streptomyces spheroides</name>
    <dbReference type="NCBI Taxonomy" id="193462"/>
    <lineage>
        <taxon>Bacteria</taxon>
        <taxon>Bacillati</taxon>
        <taxon>Actinomycetota</taxon>
        <taxon>Actinomycetes</taxon>
        <taxon>Kitasatosporales</taxon>
        <taxon>Streptomycetaceae</taxon>
        <taxon>Streptomyces</taxon>
    </lineage>
</organism>
<evidence type="ECO:0000259" key="3">
    <source>
        <dbReference type="Pfam" id="PF07811"/>
    </source>
</evidence>
<feature type="domain" description="TadE-like" evidence="3">
    <location>
        <begin position="31"/>
        <end position="73"/>
    </location>
</feature>
<dbReference type="Pfam" id="PF07811">
    <property type="entry name" value="TadE"/>
    <property type="match status" value="1"/>
</dbReference>
<keyword evidence="2" id="KW-1133">Transmembrane helix</keyword>
<gene>
    <name evidence="4" type="ORF">OG442_14715</name>
</gene>
<dbReference type="InterPro" id="IPR012495">
    <property type="entry name" value="TadE-like_dom"/>
</dbReference>
<accession>A0ABZ2A3T9</accession>
<evidence type="ECO:0000313" key="4">
    <source>
        <dbReference type="EMBL" id="WUX52689.1"/>
    </source>
</evidence>
<reference evidence="4" key="1">
    <citation type="submission" date="2022-10" db="EMBL/GenBank/DDBJ databases">
        <title>The complete genomes of actinobacterial strains from the NBC collection.</title>
        <authorList>
            <person name="Joergensen T.S."/>
            <person name="Alvarez Arevalo M."/>
            <person name="Sterndorff E.B."/>
            <person name="Faurdal D."/>
            <person name="Vuksanovic O."/>
            <person name="Mourched A.-S."/>
            <person name="Charusanti P."/>
            <person name="Shaw S."/>
            <person name="Blin K."/>
            <person name="Weber T."/>
        </authorList>
    </citation>
    <scope>NUCLEOTIDE SEQUENCE</scope>
    <source>
        <strain evidence="4">NBC_01432</strain>
    </source>
</reference>
<feature type="transmembrane region" description="Helical" evidence="2">
    <location>
        <begin position="37"/>
        <end position="61"/>
    </location>
</feature>
<sequence length="140" mass="14909">MPKRSLHMQSAKNEAKDEARNRAMNKAGDGGQAAIEFAGLIALLLFVALAAIQLGLAAYAVQQAGTASRAAARAASQYDYDYQAVGKASMSDWLADGADIDSAWCFADEVEVTARVDVPSILPDVFDFDDAERSTTMPCD</sequence>
<evidence type="ECO:0000256" key="1">
    <source>
        <dbReference type="SAM" id="MobiDB-lite"/>
    </source>
</evidence>
<keyword evidence="5" id="KW-1185">Reference proteome</keyword>
<proteinExistence type="predicted"/>
<feature type="region of interest" description="Disordered" evidence="1">
    <location>
        <begin position="1"/>
        <end position="20"/>
    </location>
</feature>
<evidence type="ECO:0000313" key="5">
    <source>
        <dbReference type="Proteomes" id="UP001432209"/>
    </source>
</evidence>